<organism evidence="1 2">
    <name type="scientific">Dentiscutata erythropus</name>
    <dbReference type="NCBI Taxonomy" id="1348616"/>
    <lineage>
        <taxon>Eukaryota</taxon>
        <taxon>Fungi</taxon>
        <taxon>Fungi incertae sedis</taxon>
        <taxon>Mucoromycota</taxon>
        <taxon>Glomeromycotina</taxon>
        <taxon>Glomeromycetes</taxon>
        <taxon>Diversisporales</taxon>
        <taxon>Gigasporaceae</taxon>
        <taxon>Dentiscutata</taxon>
    </lineage>
</organism>
<evidence type="ECO:0000313" key="2">
    <source>
        <dbReference type="Proteomes" id="UP000789405"/>
    </source>
</evidence>
<gene>
    <name evidence="1" type="ORF">DERYTH_LOCUS7345</name>
</gene>
<protein>
    <submittedName>
        <fullName evidence="1">15065_t:CDS:1</fullName>
    </submittedName>
</protein>
<evidence type="ECO:0000313" key="1">
    <source>
        <dbReference type="EMBL" id="CAG8594929.1"/>
    </source>
</evidence>
<dbReference type="EMBL" id="CAJVPY010003556">
    <property type="protein sequence ID" value="CAG8594929.1"/>
    <property type="molecule type" value="Genomic_DNA"/>
</dbReference>
<accession>A0A9N9CAJ6</accession>
<name>A0A9N9CAJ6_9GLOM</name>
<reference evidence="1" key="1">
    <citation type="submission" date="2021-06" db="EMBL/GenBank/DDBJ databases">
        <authorList>
            <person name="Kallberg Y."/>
            <person name="Tangrot J."/>
            <person name="Rosling A."/>
        </authorList>
    </citation>
    <scope>NUCLEOTIDE SEQUENCE</scope>
    <source>
        <strain evidence="1">MA453B</strain>
    </source>
</reference>
<sequence>MRITTSEDPRQPARQHMLSFISEENLRFIPDFSNLSAERIPHQNTNSQRNNSLTKIRQNLSAYFLNFRQKISRTLQGENGLCPDCNQINTYEDWCQTYNAKRFQQNFSSWTS</sequence>
<proteinExistence type="predicted"/>
<comment type="caution">
    <text evidence="1">The sequence shown here is derived from an EMBL/GenBank/DDBJ whole genome shotgun (WGS) entry which is preliminary data.</text>
</comment>
<keyword evidence="2" id="KW-1185">Reference proteome</keyword>
<dbReference type="Proteomes" id="UP000789405">
    <property type="component" value="Unassembled WGS sequence"/>
</dbReference>
<dbReference type="AlphaFoldDB" id="A0A9N9CAJ6"/>